<evidence type="ECO:0000313" key="7">
    <source>
        <dbReference type="Proteomes" id="UP000005546"/>
    </source>
</evidence>
<evidence type="ECO:0000256" key="5">
    <source>
        <dbReference type="SAM" id="SignalP"/>
    </source>
</evidence>
<gene>
    <name evidence="6" type="ORF">HMPREF9442_02279</name>
</gene>
<dbReference type="InterPro" id="IPR036249">
    <property type="entry name" value="Thioredoxin-like_sf"/>
</dbReference>
<protein>
    <recommendedName>
        <fullName evidence="8">Thioredoxin domain-containing protein</fullName>
    </recommendedName>
</protein>
<dbReference type="GO" id="GO:0017004">
    <property type="term" value="P:cytochrome complex assembly"/>
    <property type="evidence" value="ECO:0007669"/>
    <property type="project" value="UniProtKB-KW"/>
</dbReference>
<dbReference type="GO" id="GO:0030313">
    <property type="term" value="C:cell envelope"/>
    <property type="evidence" value="ECO:0007669"/>
    <property type="project" value="UniProtKB-SubCell"/>
</dbReference>
<dbReference type="Proteomes" id="UP000005546">
    <property type="component" value="Unassembled WGS sequence"/>
</dbReference>
<dbReference type="PANTHER" id="PTHR42852">
    <property type="entry name" value="THIOL:DISULFIDE INTERCHANGE PROTEIN DSBE"/>
    <property type="match status" value="1"/>
</dbReference>
<evidence type="ECO:0000256" key="3">
    <source>
        <dbReference type="ARBA" id="ARBA00023157"/>
    </source>
</evidence>
<dbReference type="HOGENOM" id="CLU_017885_0_0_10"/>
<dbReference type="STRING" id="762982.HMPREF9442_02279"/>
<comment type="subcellular location">
    <subcellularLocation>
        <location evidence="1">Cell envelope</location>
    </subcellularLocation>
</comment>
<keyword evidence="7" id="KW-1185">Reference proteome</keyword>
<dbReference type="OrthoDB" id="1096670at2"/>
<evidence type="ECO:0008006" key="8">
    <source>
        <dbReference type="Google" id="ProtNLM"/>
    </source>
</evidence>
<comment type="caution">
    <text evidence="6">The sequence shown here is derived from an EMBL/GenBank/DDBJ whole genome shotgun (WGS) entry which is preliminary data.</text>
</comment>
<keyword evidence="3" id="KW-1015">Disulfide bond</keyword>
<name>F3QVV6_9BACT</name>
<keyword evidence="2" id="KW-0201">Cytochrome c-type biogenesis</keyword>
<feature type="signal peptide" evidence="5">
    <location>
        <begin position="1"/>
        <end position="31"/>
    </location>
</feature>
<dbReference type="CDD" id="cd02966">
    <property type="entry name" value="TlpA_like_family"/>
    <property type="match status" value="1"/>
</dbReference>
<keyword evidence="5" id="KW-0732">Signal</keyword>
<evidence type="ECO:0000313" key="6">
    <source>
        <dbReference type="EMBL" id="EGG52424.1"/>
    </source>
</evidence>
<evidence type="ECO:0000256" key="4">
    <source>
        <dbReference type="ARBA" id="ARBA00023284"/>
    </source>
</evidence>
<evidence type="ECO:0000256" key="2">
    <source>
        <dbReference type="ARBA" id="ARBA00022748"/>
    </source>
</evidence>
<evidence type="ECO:0000256" key="1">
    <source>
        <dbReference type="ARBA" id="ARBA00004196"/>
    </source>
</evidence>
<dbReference type="AlphaFoldDB" id="F3QVV6"/>
<dbReference type="PANTHER" id="PTHR42852:SF6">
    <property type="entry name" value="THIOL:DISULFIDE INTERCHANGE PROTEIN DSBE"/>
    <property type="match status" value="1"/>
</dbReference>
<dbReference type="eggNOG" id="COG0526">
    <property type="taxonomic scope" value="Bacteria"/>
</dbReference>
<sequence>MNTEMKTTHKTTLWAWLLLAVLCCASPKATARKARTFSRPAWVGSTTSTIRITKVEFADTATIISFHERYKPGWWIRMSKDSWLLGDDNRKYKALRGEGIVLGEHYVTPPSGEGEFKVVFEPMPRKNRFFDFIEGNMQGAFNIYGVHEEGKAPKVPGKRKPFVMTPELERQFFTADTACVRGRIEGYSRSQGYSTMLYNRCEPTTGERVPLVVDIREDGTFEFRFWAWHPVEGALLIEGKDFREWLNFYAVPGQTTEMVMRADGSVSCASAPSGPFGRKRSLEHGVSELCAYPYDEFSAVSDSLGFKDFTENAMRRMRERLRAVDYVAWRFGYTPWERHLAECQTRLAHGMAVFDYEMNQNFAIDYEKMKWEEIRAKMAPYRDPANYRFLREMPCDDVSALVLRDLDIFLNRYEFSSVMRSPAVLVGSMEPDSVAKEDAVMMAVDTAILGADEPSLLGRLMVLRALSSDLGRNYSEAPSMYDSIYQNRLAYMNREVLRVQAGRLLEQARRRNTLTYALPDTEGGKLLRRLTEKYRGKYVLIDFWGMFCGPCRSGIERSKPMREALRNHPDVDFLFISTEGEGPEENYRKYVDEHLSREDVVQVSRDDFNRLMELFNFLGIPHYETLDRMGNVVRSGLRYAPEAQFRLHLEDLKRQLEP</sequence>
<dbReference type="InterPro" id="IPR050553">
    <property type="entry name" value="Thioredoxin_ResA/DsbE_sf"/>
</dbReference>
<reference evidence="6 7" key="1">
    <citation type="submission" date="2011-02" db="EMBL/GenBank/DDBJ databases">
        <authorList>
            <person name="Weinstock G."/>
            <person name="Sodergren E."/>
            <person name="Clifton S."/>
            <person name="Fulton L."/>
            <person name="Fulton B."/>
            <person name="Courtney L."/>
            <person name="Fronick C."/>
            <person name="Harrison M."/>
            <person name="Strong C."/>
            <person name="Farmer C."/>
            <person name="Delahaunty K."/>
            <person name="Markovic C."/>
            <person name="Hall O."/>
            <person name="Minx P."/>
            <person name="Tomlinson C."/>
            <person name="Mitreva M."/>
            <person name="Hou S."/>
            <person name="Chen J."/>
            <person name="Wollam A."/>
            <person name="Pepin K.H."/>
            <person name="Johnson M."/>
            <person name="Bhonagiri V."/>
            <person name="Zhang X."/>
            <person name="Suruliraj S."/>
            <person name="Warren W."/>
            <person name="Chinwalla A."/>
            <person name="Mardis E.R."/>
            <person name="Wilson R.K."/>
        </authorList>
    </citation>
    <scope>NUCLEOTIDE SEQUENCE [LARGE SCALE GENOMIC DNA]</scope>
    <source>
        <strain evidence="6 7">YIT 11841</strain>
    </source>
</reference>
<keyword evidence="4" id="KW-0676">Redox-active center</keyword>
<organism evidence="6 7">
    <name type="scientific">Paraprevotella xylaniphila YIT 11841</name>
    <dbReference type="NCBI Taxonomy" id="762982"/>
    <lineage>
        <taxon>Bacteria</taxon>
        <taxon>Pseudomonadati</taxon>
        <taxon>Bacteroidota</taxon>
        <taxon>Bacteroidia</taxon>
        <taxon>Bacteroidales</taxon>
        <taxon>Prevotellaceae</taxon>
        <taxon>Paraprevotella</taxon>
    </lineage>
</organism>
<feature type="chain" id="PRO_5003300962" description="Thioredoxin domain-containing protein" evidence="5">
    <location>
        <begin position="32"/>
        <end position="658"/>
    </location>
</feature>
<proteinExistence type="predicted"/>
<dbReference type="SUPFAM" id="SSF52833">
    <property type="entry name" value="Thioredoxin-like"/>
    <property type="match status" value="1"/>
</dbReference>
<accession>F3QVV6</accession>
<dbReference type="Gene3D" id="3.40.30.10">
    <property type="entry name" value="Glutaredoxin"/>
    <property type="match status" value="1"/>
</dbReference>
<dbReference type="EMBL" id="AFBR01000067">
    <property type="protein sequence ID" value="EGG52424.1"/>
    <property type="molecule type" value="Genomic_DNA"/>
</dbReference>